<name>A0A4Z2HGH0_9TELE</name>
<keyword evidence="2" id="KW-1185">Reference proteome</keyword>
<sequence>MTHARSSESVSIRAATGCRILSDSLFSMFFFCCSNSFKASGDAALAVSSFPKSLSGARRSRSSASESRSLSACRSPMTLLSSRSSSWELAARSSLSPLSAAARCSNARSSACSRSPWLLSASWSCRCRARSSPRSRPASSWCASASSETRRSSSSLAALLSSARSASYSSFLTPSCRLTSASSPLRTQLAASAASACCAFASSNASLSSSASDSLKANSTSTLQRSSASSATRASKSFVLFSFSRSAAAWRSAVSLDLALFSAASCSRAARLASASVSSFAACSRFIFSSVSLKCDRSASSSSWRICSRPRSISTWRFSSRPPLQLQHGVLDISDDALVLSVLLRQRRDLRLQRSPQREQFTLMLLFDFPFLGLADAVHDVAHLGGQISQNKAKVVSSFTLRKLACDSSAADRYLSITCLSAAILEFSLSRIVVSCMRLLSMALMTDEYSDSAIISGLTGSLMAFGEVKFSSITNSLTADMKSDSGLSARESRSREPCCRTGSMFGWPMVSKSNVCASMLSGERSSSGAGAGTSSGWQLVPCRLREHGVLEDLGVVDPGPLPDCGVIMLDL</sequence>
<reference evidence="1 2" key="1">
    <citation type="submission" date="2019-03" db="EMBL/GenBank/DDBJ databases">
        <title>First draft genome of Liparis tanakae, snailfish: a comprehensive survey of snailfish specific genes.</title>
        <authorList>
            <person name="Kim W."/>
            <person name="Song I."/>
            <person name="Jeong J.-H."/>
            <person name="Kim D."/>
            <person name="Kim S."/>
            <person name="Ryu S."/>
            <person name="Song J.Y."/>
            <person name="Lee S.K."/>
        </authorList>
    </citation>
    <scope>NUCLEOTIDE SEQUENCE [LARGE SCALE GENOMIC DNA]</scope>
    <source>
        <tissue evidence="1">Muscle</tissue>
    </source>
</reference>
<dbReference type="AlphaFoldDB" id="A0A4Z2HGH0"/>
<evidence type="ECO:0000313" key="2">
    <source>
        <dbReference type="Proteomes" id="UP000314294"/>
    </source>
</evidence>
<gene>
    <name evidence="1" type="ORF">EYF80_024862</name>
</gene>
<dbReference type="Proteomes" id="UP000314294">
    <property type="component" value="Unassembled WGS sequence"/>
</dbReference>
<evidence type="ECO:0000313" key="1">
    <source>
        <dbReference type="EMBL" id="TNN64978.1"/>
    </source>
</evidence>
<proteinExistence type="predicted"/>
<organism evidence="1 2">
    <name type="scientific">Liparis tanakae</name>
    <name type="common">Tanaka's snailfish</name>
    <dbReference type="NCBI Taxonomy" id="230148"/>
    <lineage>
        <taxon>Eukaryota</taxon>
        <taxon>Metazoa</taxon>
        <taxon>Chordata</taxon>
        <taxon>Craniata</taxon>
        <taxon>Vertebrata</taxon>
        <taxon>Euteleostomi</taxon>
        <taxon>Actinopterygii</taxon>
        <taxon>Neopterygii</taxon>
        <taxon>Teleostei</taxon>
        <taxon>Neoteleostei</taxon>
        <taxon>Acanthomorphata</taxon>
        <taxon>Eupercaria</taxon>
        <taxon>Perciformes</taxon>
        <taxon>Cottioidei</taxon>
        <taxon>Cottales</taxon>
        <taxon>Liparidae</taxon>
        <taxon>Liparis</taxon>
    </lineage>
</organism>
<dbReference type="EMBL" id="SRLO01000243">
    <property type="protein sequence ID" value="TNN64978.1"/>
    <property type="molecule type" value="Genomic_DNA"/>
</dbReference>
<protein>
    <submittedName>
        <fullName evidence="1">Uncharacterized protein</fullName>
    </submittedName>
</protein>
<comment type="caution">
    <text evidence="1">The sequence shown here is derived from an EMBL/GenBank/DDBJ whole genome shotgun (WGS) entry which is preliminary data.</text>
</comment>
<accession>A0A4Z2HGH0</accession>